<evidence type="ECO:0000313" key="1">
    <source>
        <dbReference type="EMBL" id="ESO06502.1"/>
    </source>
</evidence>
<dbReference type="SUPFAM" id="SSF54001">
    <property type="entry name" value="Cysteine proteinases"/>
    <property type="match status" value="1"/>
</dbReference>
<dbReference type="InParanoid" id="T1FXP0"/>
<reference evidence="1 3" key="2">
    <citation type="journal article" date="2013" name="Nature">
        <title>Insights into bilaterian evolution from three spiralian genomes.</title>
        <authorList>
            <person name="Simakov O."/>
            <person name="Marletaz F."/>
            <person name="Cho S.J."/>
            <person name="Edsinger-Gonzales E."/>
            <person name="Havlak P."/>
            <person name="Hellsten U."/>
            <person name="Kuo D.H."/>
            <person name="Larsson T."/>
            <person name="Lv J."/>
            <person name="Arendt D."/>
            <person name="Savage R."/>
            <person name="Osoegawa K."/>
            <person name="de Jong P."/>
            <person name="Grimwood J."/>
            <person name="Chapman J.A."/>
            <person name="Shapiro H."/>
            <person name="Aerts A."/>
            <person name="Otillar R.P."/>
            <person name="Terry A.Y."/>
            <person name="Boore J.L."/>
            <person name="Grigoriev I.V."/>
            <person name="Lindberg D.R."/>
            <person name="Seaver E.C."/>
            <person name="Weisblat D.A."/>
            <person name="Putnam N.H."/>
            <person name="Rokhsar D.S."/>
        </authorList>
    </citation>
    <scope>NUCLEOTIDE SEQUENCE</scope>
</reference>
<dbReference type="AlphaFoldDB" id="T1FXP0"/>
<dbReference type="CTD" id="20213588"/>
<dbReference type="HOGENOM" id="CLU_096138_1_0_1"/>
<dbReference type="PANTHER" id="PTHR47664">
    <property type="entry name" value="NLPC_P60 DOMAIN-CONTAINING PROTEIN"/>
    <property type="match status" value="1"/>
</dbReference>
<dbReference type="KEGG" id="hro:HELRODRAFT_64084"/>
<reference evidence="3" key="1">
    <citation type="submission" date="2012-12" db="EMBL/GenBank/DDBJ databases">
        <authorList>
            <person name="Hellsten U."/>
            <person name="Grimwood J."/>
            <person name="Chapman J.A."/>
            <person name="Shapiro H."/>
            <person name="Aerts A."/>
            <person name="Otillar R.P."/>
            <person name="Terry A.Y."/>
            <person name="Boore J.L."/>
            <person name="Simakov O."/>
            <person name="Marletaz F."/>
            <person name="Cho S.-J."/>
            <person name="Edsinger-Gonzales E."/>
            <person name="Havlak P."/>
            <person name="Kuo D.-H."/>
            <person name="Larsson T."/>
            <person name="Lv J."/>
            <person name="Arendt D."/>
            <person name="Savage R."/>
            <person name="Osoegawa K."/>
            <person name="de Jong P."/>
            <person name="Lindberg D.R."/>
            <person name="Seaver E.C."/>
            <person name="Weisblat D.A."/>
            <person name="Putnam N.H."/>
            <person name="Grigoriev I.V."/>
            <person name="Rokhsar D.S."/>
        </authorList>
    </citation>
    <scope>NUCLEOTIDE SEQUENCE</scope>
</reference>
<dbReference type="eggNOG" id="ENOG502RYY7">
    <property type="taxonomic scope" value="Eukaryota"/>
</dbReference>
<dbReference type="GeneID" id="20213588"/>
<reference evidence="2" key="3">
    <citation type="submission" date="2015-06" db="UniProtKB">
        <authorList>
            <consortium name="EnsemblMetazoa"/>
        </authorList>
    </citation>
    <scope>IDENTIFICATION</scope>
</reference>
<proteinExistence type="predicted"/>
<name>T1FXP0_HELRO</name>
<evidence type="ECO:0000313" key="3">
    <source>
        <dbReference type="Proteomes" id="UP000015101"/>
    </source>
</evidence>
<evidence type="ECO:0008006" key="4">
    <source>
        <dbReference type="Google" id="ProtNLM"/>
    </source>
</evidence>
<dbReference type="Gene3D" id="3.90.1720.10">
    <property type="entry name" value="endopeptidase domain like (from Nostoc punctiforme)"/>
    <property type="match status" value="1"/>
</dbReference>
<evidence type="ECO:0000313" key="2">
    <source>
        <dbReference type="EnsemblMetazoa" id="HelroP64084"/>
    </source>
</evidence>
<dbReference type="PANTHER" id="PTHR47664:SF1">
    <property type="entry name" value="CHROMOSOME UNDETERMINED SCAFFOLD_14, WHOLE GENOME SHOTGUN SEQUENCE"/>
    <property type="match status" value="1"/>
</dbReference>
<accession>T1FXP0</accession>
<dbReference type="InterPro" id="IPR038765">
    <property type="entry name" value="Papain-like_cys_pep_sf"/>
</dbReference>
<dbReference type="Proteomes" id="UP000015101">
    <property type="component" value="Unassembled WGS sequence"/>
</dbReference>
<dbReference type="EMBL" id="AMQM01000641">
    <property type="status" value="NOT_ANNOTATED_CDS"/>
    <property type="molecule type" value="Genomic_DNA"/>
</dbReference>
<dbReference type="STRING" id="6412.T1FXP0"/>
<gene>
    <name evidence="2" type="primary">20213588</name>
    <name evidence="1" type="ORF">HELRODRAFT_64084</name>
</gene>
<dbReference type="EnsemblMetazoa" id="HelroT64084">
    <property type="protein sequence ID" value="HelroP64084"/>
    <property type="gene ID" value="HelroG64084"/>
</dbReference>
<dbReference type="EMBL" id="KB096324">
    <property type="protein sequence ID" value="ESO06502.1"/>
    <property type="molecule type" value="Genomic_DNA"/>
</dbReference>
<dbReference type="OrthoDB" id="202825at2759"/>
<dbReference type="RefSeq" id="XP_009015870.1">
    <property type="nucleotide sequence ID" value="XM_009017622.1"/>
</dbReference>
<protein>
    <recommendedName>
        <fullName evidence="4">NlpC/P60 domain-containing protein</fullName>
    </recommendedName>
</protein>
<organism evidence="2 3">
    <name type="scientific">Helobdella robusta</name>
    <name type="common">Californian leech</name>
    <dbReference type="NCBI Taxonomy" id="6412"/>
    <lineage>
        <taxon>Eukaryota</taxon>
        <taxon>Metazoa</taxon>
        <taxon>Spiralia</taxon>
        <taxon>Lophotrochozoa</taxon>
        <taxon>Annelida</taxon>
        <taxon>Clitellata</taxon>
        <taxon>Hirudinea</taxon>
        <taxon>Rhynchobdellida</taxon>
        <taxon>Glossiphoniidae</taxon>
        <taxon>Helobdella</taxon>
    </lineage>
</organism>
<keyword evidence="3" id="KW-1185">Reference proteome</keyword>
<sequence>PLFLDCCGLVRRIMRDLRKNFGFCLGPWNQSYQYDTLPNVIEKLEDVLPGDLVFTAATFYKPRVKPQKHDLTHVEIFLGQGAKTIGSRWHAGKVQEFEDFKFVSTSYHSQKYIFKSIDTWLKGVCKRLAYVH</sequence>